<keyword evidence="3" id="KW-1185">Reference proteome</keyword>
<proteinExistence type="predicted"/>
<reference evidence="2 3" key="1">
    <citation type="submission" date="2014-04" db="EMBL/GenBank/DDBJ databases">
        <authorList>
            <consortium name="International Citrus Genome Consortium"/>
            <person name="Gmitter F."/>
            <person name="Chen C."/>
            <person name="Farmerie W."/>
            <person name="Harkins T."/>
            <person name="Desany B."/>
            <person name="Mohiuddin M."/>
            <person name="Kodira C."/>
            <person name="Borodovsky M."/>
            <person name="Lomsadze A."/>
            <person name="Burns P."/>
            <person name="Jenkins J."/>
            <person name="Prochnik S."/>
            <person name="Shu S."/>
            <person name="Chapman J."/>
            <person name="Pitluck S."/>
            <person name="Schmutz J."/>
            <person name="Rokhsar D."/>
        </authorList>
    </citation>
    <scope>NUCLEOTIDE SEQUENCE</scope>
</reference>
<protein>
    <recommendedName>
        <fullName evidence="1">HAT C-terminal dimerisation domain-containing protein</fullName>
    </recommendedName>
</protein>
<dbReference type="PANTHER" id="PTHR11697">
    <property type="entry name" value="GENERAL TRANSCRIPTION FACTOR 2-RELATED ZINC FINGER PROTEIN"/>
    <property type="match status" value="1"/>
</dbReference>
<sequence>MAIIMRFLDCDGFDRERFFEVVNVKETNASTLKKEKVYSIQRPGATRRSSHFTSVNRLISMFDVVHEYLEKMICNGSNNDIRGEAKGVYDTMSTFKLVFILHLMNKVLNAIYLISATKLLLQSLRESGWDTFIKSVISFCESYHIDVLGINNRYMKDFQLMELNNRFIYQTIELLTLSSALNPVDSFKSFNVDDICNLAEKFYPRDFTQFEILTSKRQLELHFLHFQNYINRLTRLVLTLPVSTTMTERAFSAMKFIKTPLRNNIEKKFLSNCMIIYIEREFVDTINSDSIMEFSLNFIFLVGIIFGLGKQI</sequence>
<dbReference type="STRING" id="2711.A0A067F789"/>
<evidence type="ECO:0000259" key="1">
    <source>
        <dbReference type="Pfam" id="PF05699"/>
    </source>
</evidence>
<dbReference type="AlphaFoldDB" id="A0A067F789"/>
<dbReference type="InterPro" id="IPR055298">
    <property type="entry name" value="AtLOH3-like"/>
</dbReference>
<organism evidence="2 3">
    <name type="scientific">Citrus sinensis</name>
    <name type="common">Sweet orange</name>
    <name type="synonym">Citrus aurantium var. sinensis</name>
    <dbReference type="NCBI Taxonomy" id="2711"/>
    <lineage>
        <taxon>Eukaryota</taxon>
        <taxon>Viridiplantae</taxon>
        <taxon>Streptophyta</taxon>
        <taxon>Embryophyta</taxon>
        <taxon>Tracheophyta</taxon>
        <taxon>Spermatophyta</taxon>
        <taxon>Magnoliopsida</taxon>
        <taxon>eudicotyledons</taxon>
        <taxon>Gunneridae</taxon>
        <taxon>Pentapetalae</taxon>
        <taxon>rosids</taxon>
        <taxon>malvids</taxon>
        <taxon>Sapindales</taxon>
        <taxon>Rutaceae</taxon>
        <taxon>Aurantioideae</taxon>
        <taxon>Citrus</taxon>
    </lineage>
</organism>
<evidence type="ECO:0000313" key="2">
    <source>
        <dbReference type="EMBL" id="KDO63229.1"/>
    </source>
</evidence>
<name>A0A067F789_CITSI</name>
<dbReference type="Proteomes" id="UP000027120">
    <property type="component" value="Unassembled WGS sequence"/>
</dbReference>
<feature type="domain" description="HAT C-terminal dimerisation" evidence="1">
    <location>
        <begin position="232"/>
        <end position="281"/>
    </location>
</feature>
<dbReference type="SUPFAM" id="SSF53098">
    <property type="entry name" value="Ribonuclease H-like"/>
    <property type="match status" value="1"/>
</dbReference>
<dbReference type="InterPro" id="IPR008906">
    <property type="entry name" value="HATC_C_dom"/>
</dbReference>
<accession>A0A067F789</accession>
<dbReference type="PANTHER" id="PTHR11697:SF230">
    <property type="entry name" value="ZINC FINGER, MYM DOMAIN CONTAINING 1"/>
    <property type="match status" value="1"/>
</dbReference>
<evidence type="ECO:0000313" key="3">
    <source>
        <dbReference type="Proteomes" id="UP000027120"/>
    </source>
</evidence>
<dbReference type="GO" id="GO:0046983">
    <property type="term" value="F:protein dimerization activity"/>
    <property type="evidence" value="ECO:0007669"/>
    <property type="project" value="InterPro"/>
</dbReference>
<gene>
    <name evidence="2" type="ORF">CISIN_1g046388mg</name>
</gene>
<dbReference type="Pfam" id="PF05699">
    <property type="entry name" value="Dimer_Tnp_hAT"/>
    <property type="match status" value="1"/>
</dbReference>
<dbReference type="InterPro" id="IPR012337">
    <property type="entry name" value="RNaseH-like_sf"/>
</dbReference>
<dbReference type="EMBL" id="KK784914">
    <property type="protein sequence ID" value="KDO63229.1"/>
    <property type="molecule type" value="Genomic_DNA"/>
</dbReference>